<evidence type="ECO:0000313" key="1">
    <source>
        <dbReference type="EMBL" id="CAR16314.1"/>
    </source>
</evidence>
<dbReference type="KEGG" id="ect:ECIAI39_0174"/>
<gene>
    <name evidence="1" type="ordered locus">ECIAI39_0174</name>
</gene>
<evidence type="ECO:0000313" key="2">
    <source>
        <dbReference type="Proteomes" id="UP000000749"/>
    </source>
</evidence>
<sequence>MPSSRLGEARPVRILLIWVLNASTHLSMRTSASFLISLITLRILENLSQSDQTVTHSGSVLSIALIKHITGKIPRDTYAESYPYLSITGIIP</sequence>
<reference evidence="2" key="1">
    <citation type="journal article" date="2009" name="PLoS Genet.">
        <title>Organised genome dynamics in the Escherichia coli species results in highly diverse adaptive paths.</title>
        <authorList>
            <person name="Touchon M."/>
            <person name="Hoede C."/>
            <person name="Tenaillon O."/>
            <person name="Barbe V."/>
            <person name="Baeriswyl S."/>
            <person name="Bidet P."/>
            <person name="Bingen E."/>
            <person name="Bonacorsi S."/>
            <person name="Bouchier C."/>
            <person name="Bouvet O."/>
            <person name="Calteau A."/>
            <person name="Chiapello H."/>
            <person name="Clermont O."/>
            <person name="Cruveiller S."/>
            <person name="Danchin A."/>
            <person name="Diard M."/>
            <person name="Dossat C."/>
            <person name="Karoui M.E."/>
            <person name="Frapy E."/>
            <person name="Garry L."/>
            <person name="Ghigo J.M."/>
            <person name="Gilles A.M."/>
            <person name="Johnson J."/>
            <person name="Le Bouguenec C."/>
            <person name="Lescat M."/>
            <person name="Mangenot S."/>
            <person name="Martinez-Jehanne V."/>
            <person name="Matic I."/>
            <person name="Nassif X."/>
            <person name="Oztas S."/>
            <person name="Petit M.A."/>
            <person name="Pichon C."/>
            <person name="Rouy Z."/>
            <person name="Ruf C.S."/>
            <person name="Schneider D."/>
            <person name="Tourret J."/>
            <person name="Vacherie B."/>
            <person name="Vallenet D."/>
            <person name="Medigue C."/>
            <person name="Rocha E.P.C."/>
            <person name="Denamur E."/>
        </authorList>
    </citation>
    <scope>NUCLEOTIDE SEQUENCE [LARGE SCALE GENOMIC DNA]</scope>
    <source>
        <strain evidence="2">IAI39 / ExPEC</strain>
    </source>
</reference>
<proteinExistence type="predicted"/>
<dbReference type="STRING" id="585057.ECIAI39_0174"/>
<protein>
    <submittedName>
        <fullName evidence="1">Uncharacterized protein</fullName>
    </submittedName>
</protein>
<dbReference type="EMBL" id="CU928164">
    <property type="protein sequence ID" value="CAR16314.1"/>
    <property type="molecule type" value="Genomic_DNA"/>
</dbReference>
<dbReference type="AlphaFoldDB" id="A0A0H3ME61"/>
<dbReference type="HOGENOM" id="CLU_2408584_0_0_6"/>
<name>A0A0H3ME61_ECO7I</name>
<accession>A0A0H3ME61</accession>
<dbReference type="Proteomes" id="UP000000749">
    <property type="component" value="Chromosome"/>
</dbReference>
<organism evidence="1 2">
    <name type="scientific">Escherichia coli O7:K1 (strain IAI39 / ExPEC)</name>
    <dbReference type="NCBI Taxonomy" id="585057"/>
    <lineage>
        <taxon>Bacteria</taxon>
        <taxon>Pseudomonadati</taxon>
        <taxon>Pseudomonadota</taxon>
        <taxon>Gammaproteobacteria</taxon>
        <taxon>Enterobacterales</taxon>
        <taxon>Enterobacteriaceae</taxon>
        <taxon>Escherichia</taxon>
    </lineage>
</organism>